<gene>
    <name evidence="2" type="ORF">SAMN05660706_11358</name>
</gene>
<organism evidence="2 3">
    <name type="scientific">Desulfoscipio geothermicus DSM 3669</name>
    <dbReference type="NCBI Taxonomy" id="1121426"/>
    <lineage>
        <taxon>Bacteria</taxon>
        <taxon>Bacillati</taxon>
        <taxon>Bacillota</taxon>
        <taxon>Clostridia</taxon>
        <taxon>Eubacteriales</taxon>
        <taxon>Desulfallaceae</taxon>
        <taxon>Desulfoscipio</taxon>
    </lineage>
</organism>
<name>A0A1I6DLT8_9FIRM</name>
<evidence type="ECO:0000313" key="3">
    <source>
        <dbReference type="Proteomes" id="UP000199584"/>
    </source>
</evidence>
<dbReference type="AlphaFoldDB" id="A0A1I6DLT8"/>
<protein>
    <submittedName>
        <fullName evidence="2">Uncharacterized protein</fullName>
    </submittedName>
</protein>
<evidence type="ECO:0000313" key="2">
    <source>
        <dbReference type="EMBL" id="SFR06425.1"/>
    </source>
</evidence>
<reference evidence="3" key="1">
    <citation type="submission" date="2016-10" db="EMBL/GenBank/DDBJ databases">
        <authorList>
            <person name="Varghese N."/>
            <person name="Submissions S."/>
        </authorList>
    </citation>
    <scope>NUCLEOTIDE SEQUENCE [LARGE SCALE GENOMIC DNA]</scope>
    <source>
        <strain evidence="3">DSM 3669</strain>
    </source>
</reference>
<evidence type="ECO:0000256" key="1">
    <source>
        <dbReference type="SAM" id="MobiDB-lite"/>
    </source>
</evidence>
<dbReference type="Proteomes" id="UP000199584">
    <property type="component" value="Unassembled WGS sequence"/>
</dbReference>
<proteinExistence type="predicted"/>
<keyword evidence="3" id="KW-1185">Reference proteome</keyword>
<sequence>MKKKKRKPNAEYERGRAFVKEPTGSAPLINLDGEWQHDFADHKEE</sequence>
<accession>A0A1I6DLT8</accession>
<feature type="region of interest" description="Disordered" evidence="1">
    <location>
        <begin position="1"/>
        <end position="30"/>
    </location>
</feature>
<dbReference type="STRING" id="39060.SAMN05660706_11358"/>
<feature type="compositionally biased region" description="Basic and acidic residues" evidence="1">
    <location>
        <begin position="8"/>
        <end position="19"/>
    </location>
</feature>
<dbReference type="RefSeq" id="WP_245779712.1">
    <property type="nucleotide sequence ID" value="NZ_FOYM01000013.1"/>
</dbReference>
<dbReference type="EMBL" id="FOYM01000013">
    <property type="protein sequence ID" value="SFR06425.1"/>
    <property type="molecule type" value="Genomic_DNA"/>
</dbReference>